<accession>A0A803N2C1</accession>
<feature type="disulfide bond" evidence="17">
    <location>
        <begin position="130"/>
        <end position="331"/>
    </location>
</feature>
<comment type="cofactor">
    <cofactor evidence="15 18">
        <name>Ca(2+)</name>
        <dbReference type="ChEBI" id="CHEBI:29108"/>
    </cofactor>
    <text evidence="15 18">Binds 2 calcium ions per subunit.</text>
</comment>
<organism evidence="20 21">
    <name type="scientific">Chenopodium quinoa</name>
    <name type="common">Quinoa</name>
    <dbReference type="NCBI Taxonomy" id="63459"/>
    <lineage>
        <taxon>Eukaryota</taxon>
        <taxon>Viridiplantae</taxon>
        <taxon>Streptophyta</taxon>
        <taxon>Embryophyta</taxon>
        <taxon>Tracheophyta</taxon>
        <taxon>Spermatophyta</taxon>
        <taxon>Magnoliopsida</taxon>
        <taxon>eudicotyledons</taxon>
        <taxon>Gunneridae</taxon>
        <taxon>Pentapetalae</taxon>
        <taxon>Caryophyllales</taxon>
        <taxon>Chenopodiaceae</taxon>
        <taxon>Chenopodioideae</taxon>
        <taxon>Atripliceae</taxon>
        <taxon>Chenopodium</taxon>
    </lineage>
</organism>
<keyword evidence="10 15" id="KW-0408">Iron</keyword>
<dbReference type="Proteomes" id="UP000596660">
    <property type="component" value="Unplaced"/>
</dbReference>
<dbReference type="InterPro" id="IPR019794">
    <property type="entry name" value="Peroxidases_AS"/>
</dbReference>
<evidence type="ECO:0000256" key="18">
    <source>
        <dbReference type="RuleBase" id="RU362060"/>
    </source>
</evidence>
<feature type="binding site" evidence="15">
    <location>
        <position position="81"/>
    </location>
    <ligand>
        <name>Ca(2+)</name>
        <dbReference type="ChEBI" id="CHEBI:29108"/>
        <label>1</label>
    </ligand>
</feature>
<comment type="subcellular location">
    <subcellularLocation>
        <location evidence="18">Secreted</location>
    </subcellularLocation>
</comment>
<keyword evidence="4 18" id="KW-0575">Peroxidase</keyword>
<dbReference type="PANTHER" id="PTHR31517:SF81">
    <property type="entry name" value="PEROXIDASE"/>
    <property type="match status" value="1"/>
</dbReference>
<evidence type="ECO:0000313" key="21">
    <source>
        <dbReference type="Proteomes" id="UP000596660"/>
    </source>
</evidence>
<dbReference type="GO" id="GO:0140825">
    <property type="term" value="F:lactoperoxidase activity"/>
    <property type="evidence" value="ECO:0007669"/>
    <property type="project" value="UniProtKB-EC"/>
</dbReference>
<evidence type="ECO:0000256" key="11">
    <source>
        <dbReference type="ARBA" id="ARBA00023157"/>
    </source>
</evidence>
<feature type="binding site" evidence="15">
    <location>
        <position position="74"/>
    </location>
    <ligand>
        <name>Ca(2+)</name>
        <dbReference type="ChEBI" id="CHEBI:29108"/>
        <label>1</label>
    </ligand>
</feature>
<evidence type="ECO:0000256" key="3">
    <source>
        <dbReference type="ARBA" id="ARBA00012313"/>
    </source>
</evidence>
<dbReference type="PROSITE" id="PS00435">
    <property type="entry name" value="PEROXIDASE_1"/>
    <property type="match status" value="1"/>
</dbReference>
<evidence type="ECO:0000256" key="7">
    <source>
        <dbReference type="ARBA" id="ARBA00022729"/>
    </source>
</evidence>
<reference evidence="20" key="2">
    <citation type="submission" date="2021-03" db="UniProtKB">
        <authorList>
            <consortium name="EnsemblPlants"/>
        </authorList>
    </citation>
    <scope>IDENTIFICATION</scope>
</reference>
<dbReference type="GO" id="GO:0006979">
    <property type="term" value="P:response to oxidative stress"/>
    <property type="evidence" value="ECO:0007669"/>
    <property type="project" value="UniProtKB-UniRule"/>
</dbReference>
<keyword evidence="8 15" id="KW-0106">Calcium</keyword>
<feature type="binding site" evidence="15">
    <location>
        <position position="95"/>
    </location>
    <ligand>
        <name>Ca(2+)</name>
        <dbReference type="ChEBI" id="CHEBI:29108"/>
        <label>1</label>
    </ligand>
</feature>
<feature type="domain" description="Plant heme peroxidase family profile" evidence="19">
    <location>
        <begin position="32"/>
        <end position="335"/>
    </location>
</feature>
<dbReference type="InterPro" id="IPR010255">
    <property type="entry name" value="Haem_peroxidase_sf"/>
</dbReference>
<keyword evidence="6 15" id="KW-0479">Metal-binding</keyword>
<evidence type="ECO:0000256" key="6">
    <source>
        <dbReference type="ARBA" id="ARBA00022723"/>
    </source>
</evidence>
<evidence type="ECO:0000256" key="2">
    <source>
        <dbReference type="ARBA" id="ARBA00006873"/>
    </source>
</evidence>
<dbReference type="Gene3D" id="1.10.420.10">
    <property type="entry name" value="Peroxidase, domain 2"/>
    <property type="match status" value="1"/>
</dbReference>
<dbReference type="PROSITE" id="PS50873">
    <property type="entry name" value="PEROXIDASE_4"/>
    <property type="match status" value="1"/>
</dbReference>
<feature type="chain" id="PRO_5031598815" description="Peroxidase" evidence="18">
    <location>
        <begin position="26"/>
        <end position="336"/>
    </location>
</feature>
<keyword evidence="12" id="KW-0325">Glycoprotein</keyword>
<dbReference type="SUPFAM" id="SSF48113">
    <property type="entry name" value="Heme-dependent peroxidases"/>
    <property type="match status" value="1"/>
</dbReference>
<feature type="binding site" description="axial binding residue" evidence="15">
    <location>
        <position position="203"/>
    </location>
    <ligand>
        <name>heme b</name>
        <dbReference type="ChEBI" id="CHEBI:60344"/>
    </ligand>
    <ligandPart>
        <name>Fe</name>
        <dbReference type="ChEBI" id="CHEBI:18248"/>
    </ligandPart>
</feature>
<dbReference type="GO" id="GO:0042744">
    <property type="term" value="P:hydrogen peroxide catabolic process"/>
    <property type="evidence" value="ECO:0007669"/>
    <property type="project" value="UniProtKB-KW"/>
</dbReference>
<evidence type="ECO:0000259" key="19">
    <source>
        <dbReference type="PROSITE" id="PS50873"/>
    </source>
</evidence>
<feature type="binding site" evidence="14">
    <location>
        <position position="173"/>
    </location>
    <ligand>
        <name>substrate</name>
    </ligand>
</feature>
<sequence length="336" mass="36682">MGRITITSTLTLSFFLIILVYSASANNSIPKGLSYNFYNKTCPQLEDIVRATLAPVFTNDPTSAAALLRLMFHDCQVQGCDASILIDVSNSASLEPPELGAKKNFGIRKRESINQIKSRIEEECPGLVSCADIIVLAAREAVAISGGPRIIVPLGRRDSISASSSEDADASLPAPDFGVDDALSLFAKLGMTTRETVAIMGSHTLGVTHCLNIMDRLYRPSDVRGSNMDPRFEALLKFSCPENIPFSQNISFVLNDPSTFIFDNLYYKNSLQRRGVLRIDAELPLNTRTAGIVEQFAANSDDFFQEFGSAFLKLSYAGVLTGNHGIIRSMCNFVDN</sequence>
<dbReference type="Gramene" id="AUR62039274-RA">
    <property type="protein sequence ID" value="AUR62039274-RA:cds"/>
    <property type="gene ID" value="AUR62039274"/>
</dbReference>
<evidence type="ECO:0000256" key="12">
    <source>
        <dbReference type="ARBA" id="ARBA00023180"/>
    </source>
</evidence>
<feature type="disulfide bond" evidence="17">
    <location>
        <begin position="42"/>
        <end position="124"/>
    </location>
</feature>
<dbReference type="PRINTS" id="PR00461">
    <property type="entry name" value="PLPEROXIDASE"/>
</dbReference>
<keyword evidence="5 18" id="KW-0349">Heme</keyword>
<feature type="binding site" evidence="15">
    <location>
        <position position="204"/>
    </location>
    <ligand>
        <name>Ca(2+)</name>
        <dbReference type="ChEBI" id="CHEBI:29108"/>
        <label>2</label>
    </ligand>
</feature>
<evidence type="ECO:0000313" key="20">
    <source>
        <dbReference type="EnsemblPlants" id="AUR62039274-RA:cds"/>
    </source>
</evidence>
<feature type="disulfide bond" evidence="17">
    <location>
        <begin position="210"/>
        <end position="240"/>
    </location>
</feature>
<dbReference type="CDD" id="cd00693">
    <property type="entry name" value="secretory_peroxidase"/>
    <property type="match status" value="1"/>
</dbReference>
<reference evidence="20" key="1">
    <citation type="journal article" date="2017" name="Nature">
        <title>The genome of Chenopodium quinoa.</title>
        <authorList>
            <person name="Jarvis D.E."/>
            <person name="Ho Y.S."/>
            <person name="Lightfoot D.J."/>
            <person name="Schmoeckel S.M."/>
            <person name="Li B."/>
            <person name="Borm T.J.A."/>
            <person name="Ohyanagi H."/>
            <person name="Mineta K."/>
            <person name="Michell C.T."/>
            <person name="Saber N."/>
            <person name="Kharbatia N.M."/>
            <person name="Rupper R.R."/>
            <person name="Sharp A.R."/>
            <person name="Dally N."/>
            <person name="Boughton B.A."/>
            <person name="Woo Y.H."/>
            <person name="Gao G."/>
            <person name="Schijlen E.G.W.M."/>
            <person name="Guo X."/>
            <person name="Momin A.A."/>
            <person name="Negrao S."/>
            <person name="Al-Babili S."/>
            <person name="Gehring C."/>
            <person name="Roessner U."/>
            <person name="Jung C."/>
            <person name="Murphy K."/>
            <person name="Arold S.T."/>
            <person name="Gojobori T."/>
            <person name="van der Linden C.G."/>
            <person name="van Loo E.N."/>
            <person name="Jellen E.N."/>
            <person name="Maughan P.J."/>
            <person name="Tester M."/>
        </authorList>
    </citation>
    <scope>NUCLEOTIDE SEQUENCE [LARGE SCALE GENOMIC DNA]</scope>
    <source>
        <strain evidence="20">cv. PI 614886</strain>
    </source>
</reference>
<evidence type="ECO:0000256" key="10">
    <source>
        <dbReference type="ARBA" id="ARBA00023004"/>
    </source>
</evidence>
<dbReference type="GO" id="GO:0005576">
    <property type="term" value="C:extracellular region"/>
    <property type="evidence" value="ECO:0007669"/>
    <property type="project" value="UniProtKB-SubCell"/>
</dbReference>
<dbReference type="OMA" id="VMDPRTA"/>
<feature type="binding site" evidence="15">
    <location>
        <position position="83"/>
    </location>
    <ligand>
        <name>Ca(2+)</name>
        <dbReference type="ChEBI" id="CHEBI:29108"/>
        <label>1</label>
    </ligand>
</feature>
<dbReference type="InterPro" id="IPR002016">
    <property type="entry name" value="Haem_peroxidase"/>
</dbReference>
<dbReference type="SMR" id="A0A803N2C1"/>
<dbReference type="InterPro" id="IPR033905">
    <property type="entry name" value="Secretory_peroxidase"/>
</dbReference>
<feature type="binding site" evidence="15">
    <location>
        <position position="77"/>
    </location>
    <ligand>
        <name>Ca(2+)</name>
        <dbReference type="ChEBI" id="CHEBI:29108"/>
        <label>1</label>
    </ligand>
</feature>
<evidence type="ECO:0000256" key="5">
    <source>
        <dbReference type="ARBA" id="ARBA00022617"/>
    </source>
</evidence>
<feature type="site" description="Transition state stabilizer" evidence="16">
    <location>
        <position position="69"/>
    </location>
</feature>
<comment type="similarity">
    <text evidence="18">Belongs to the peroxidase family. Classical plant (class III) peroxidase subfamily.</text>
</comment>
<evidence type="ECO:0000256" key="9">
    <source>
        <dbReference type="ARBA" id="ARBA00023002"/>
    </source>
</evidence>
<name>A0A803N2C1_CHEQI</name>
<evidence type="ECO:0000256" key="13">
    <source>
        <dbReference type="PIRSR" id="PIRSR600823-1"/>
    </source>
</evidence>
<dbReference type="FunFam" id="1.10.520.10:FF:000009">
    <property type="entry name" value="Peroxidase"/>
    <property type="match status" value="1"/>
</dbReference>
<keyword evidence="18" id="KW-0964">Secreted</keyword>
<feature type="binding site" evidence="15">
    <location>
        <position position="79"/>
    </location>
    <ligand>
        <name>Ca(2+)</name>
        <dbReference type="ChEBI" id="CHEBI:29108"/>
        <label>1</label>
    </ligand>
</feature>
<dbReference type="GO" id="GO:0046872">
    <property type="term" value="F:metal ion binding"/>
    <property type="evidence" value="ECO:0007669"/>
    <property type="project" value="UniProtKB-UniRule"/>
</dbReference>
<proteinExistence type="inferred from homology"/>
<evidence type="ECO:0000256" key="17">
    <source>
        <dbReference type="PIRSR" id="PIRSR600823-5"/>
    </source>
</evidence>
<protein>
    <recommendedName>
        <fullName evidence="3 18">Peroxidase</fullName>
        <ecNumber evidence="3 18">1.11.1.7</ecNumber>
    </recommendedName>
</protein>
<dbReference type="InterPro" id="IPR000823">
    <property type="entry name" value="Peroxidase_pln"/>
</dbReference>
<dbReference type="Pfam" id="PF00141">
    <property type="entry name" value="peroxidase"/>
    <property type="match status" value="1"/>
</dbReference>
<comment type="cofactor">
    <cofactor evidence="15 18">
        <name>heme b</name>
        <dbReference type="ChEBI" id="CHEBI:60344"/>
    </cofactor>
    <text evidence="15 18">Binds 1 heme b (iron(II)-protoporphyrin IX) group per subunit.</text>
</comment>
<dbReference type="EC" id="1.11.1.7" evidence="3 18"/>
<keyword evidence="11 17" id="KW-1015">Disulfide bond</keyword>
<keyword evidence="18" id="KW-0376">Hydrogen peroxide</keyword>
<dbReference type="FunFam" id="1.10.420.10:FF:000007">
    <property type="entry name" value="Peroxidase"/>
    <property type="match status" value="1"/>
</dbReference>
<keyword evidence="7 18" id="KW-0732">Signal</keyword>
<comment type="function">
    <text evidence="18">Removal of H(2)O(2), oxidation of toxic reductants, biosynthesis and degradation of lignin, suberization, auxin catabolism, response to environmental stresses such as wounding, pathogen attack and oxidative stress.</text>
</comment>
<keyword evidence="9 18" id="KW-0560">Oxidoreductase</keyword>
<dbReference type="EnsemblPlants" id="AUR62039274-RA">
    <property type="protein sequence ID" value="AUR62039274-RA:cds"/>
    <property type="gene ID" value="AUR62039274"/>
</dbReference>
<dbReference type="PRINTS" id="PR00458">
    <property type="entry name" value="PEROXIDASE"/>
</dbReference>
<feature type="disulfide bond" evidence="17">
    <location>
        <begin position="75"/>
        <end position="80"/>
    </location>
</feature>
<dbReference type="GO" id="GO:0020037">
    <property type="term" value="F:heme binding"/>
    <property type="evidence" value="ECO:0007669"/>
    <property type="project" value="UniProtKB-UniRule"/>
</dbReference>
<evidence type="ECO:0000256" key="14">
    <source>
        <dbReference type="PIRSR" id="PIRSR600823-2"/>
    </source>
</evidence>
<feature type="active site" description="Proton acceptor" evidence="13">
    <location>
        <position position="73"/>
    </location>
</feature>
<evidence type="ECO:0000256" key="15">
    <source>
        <dbReference type="PIRSR" id="PIRSR600823-3"/>
    </source>
</evidence>
<feature type="signal peptide" evidence="18">
    <location>
        <begin position="1"/>
        <end position="25"/>
    </location>
</feature>
<dbReference type="Gene3D" id="1.10.520.10">
    <property type="match status" value="1"/>
</dbReference>
<evidence type="ECO:0000256" key="16">
    <source>
        <dbReference type="PIRSR" id="PIRSR600823-4"/>
    </source>
</evidence>
<evidence type="ECO:0000256" key="8">
    <source>
        <dbReference type="ARBA" id="ARBA00022837"/>
    </source>
</evidence>
<comment type="catalytic activity">
    <reaction evidence="1 18">
        <text>2 a phenolic donor + H2O2 = 2 a phenolic radical donor + 2 H2O</text>
        <dbReference type="Rhea" id="RHEA:56136"/>
        <dbReference type="ChEBI" id="CHEBI:15377"/>
        <dbReference type="ChEBI" id="CHEBI:16240"/>
        <dbReference type="ChEBI" id="CHEBI:139520"/>
        <dbReference type="ChEBI" id="CHEBI:139521"/>
        <dbReference type="EC" id="1.11.1.7"/>
    </reaction>
</comment>
<feature type="binding site" evidence="15">
    <location>
        <position position="263"/>
    </location>
    <ligand>
        <name>Ca(2+)</name>
        <dbReference type="ChEBI" id="CHEBI:29108"/>
        <label>2</label>
    </ligand>
</feature>
<keyword evidence="21" id="KW-1185">Reference proteome</keyword>
<dbReference type="PROSITE" id="PS00436">
    <property type="entry name" value="PEROXIDASE_2"/>
    <property type="match status" value="1"/>
</dbReference>
<evidence type="ECO:0000256" key="4">
    <source>
        <dbReference type="ARBA" id="ARBA00022559"/>
    </source>
</evidence>
<dbReference type="PANTHER" id="PTHR31517">
    <property type="match status" value="1"/>
</dbReference>
<comment type="similarity">
    <text evidence="2">Belongs to the peroxidase family. Ascorbate peroxidase subfamily.</text>
</comment>
<dbReference type="InterPro" id="IPR019793">
    <property type="entry name" value="Peroxidases_heam-ligand_BS"/>
</dbReference>
<evidence type="ECO:0000256" key="1">
    <source>
        <dbReference type="ARBA" id="ARBA00000189"/>
    </source>
</evidence>
<dbReference type="AlphaFoldDB" id="A0A803N2C1"/>